<dbReference type="Gene3D" id="3.40.50.10480">
    <property type="entry name" value="Probable brix-domain ribosomal biogenesis protein"/>
    <property type="match status" value="1"/>
</dbReference>
<keyword evidence="4" id="KW-0539">Nucleus</keyword>
<evidence type="ECO:0000256" key="1">
    <source>
        <dbReference type="ARBA" id="ARBA00004604"/>
    </source>
</evidence>
<dbReference type="AlphaFoldDB" id="A0A5K1TW16"/>
<dbReference type="VEuPathDB" id="AmoebaDB:EHI8A_027650"/>
<dbReference type="PROSITE" id="PS50833">
    <property type="entry name" value="BRIX"/>
    <property type="match status" value="1"/>
</dbReference>
<comment type="similarity">
    <text evidence="2">Belongs to the BRX1 family.</text>
</comment>
<dbReference type="PANTHER" id="PTHR13634">
    <property type="entry name" value="RIBOSOME BIOGENESIS PROTEIN BRIX"/>
    <property type="match status" value="1"/>
</dbReference>
<dbReference type="GO" id="GO:0006364">
    <property type="term" value="P:rRNA processing"/>
    <property type="evidence" value="ECO:0007669"/>
    <property type="project" value="InterPro"/>
</dbReference>
<organism evidence="6 7">
    <name type="scientific">Entamoeba histolytica</name>
    <dbReference type="NCBI Taxonomy" id="5759"/>
    <lineage>
        <taxon>Eukaryota</taxon>
        <taxon>Amoebozoa</taxon>
        <taxon>Evosea</taxon>
        <taxon>Archamoebae</taxon>
        <taxon>Mastigamoebida</taxon>
        <taxon>Entamoebidae</taxon>
        <taxon>Entamoeba</taxon>
    </lineage>
</organism>
<comment type="caution">
    <text evidence="6">The sequence shown here is derived from an EMBL/GenBank/DDBJ whole genome shotgun (WGS) entry which is preliminary data.</text>
</comment>
<proteinExistence type="inferred from homology"/>
<dbReference type="Pfam" id="PF04427">
    <property type="entry name" value="Brix"/>
    <property type="match status" value="1"/>
</dbReference>
<evidence type="ECO:0000259" key="5">
    <source>
        <dbReference type="PROSITE" id="PS50833"/>
    </source>
</evidence>
<dbReference type="InterPro" id="IPR026532">
    <property type="entry name" value="BRX1"/>
</dbReference>
<dbReference type="Proteomes" id="UP000078387">
    <property type="component" value="Unassembled WGS sequence"/>
</dbReference>
<gene>
    <name evidence="6" type="ORF">CL6EHI_175090</name>
</gene>
<keyword evidence="3" id="KW-0690">Ribosome biogenesis</keyword>
<evidence type="ECO:0000256" key="4">
    <source>
        <dbReference type="ARBA" id="ARBA00023242"/>
    </source>
</evidence>
<accession>A0A5K1TW16</accession>
<reference evidence="6 7" key="1">
    <citation type="submission" date="2016-05" db="EMBL/GenBank/DDBJ databases">
        <title>First whole genome sequencing of Entamoeba histolytica HM1:IMSS-clone-6.</title>
        <authorList>
            <person name="Mukherjee Avik.K."/>
            <person name="Izumyama S."/>
            <person name="Nakada-Tsukui K."/>
            <person name="Nozaki T."/>
        </authorList>
    </citation>
    <scope>NUCLEOTIDE SEQUENCE [LARGE SCALE GENOMIC DNA]</scope>
    <source>
        <strain evidence="6 7">HM1:IMSS clone 6</strain>
    </source>
</reference>
<evidence type="ECO:0000313" key="6">
    <source>
        <dbReference type="EMBL" id="GAT94336.1"/>
    </source>
</evidence>
<name>A0A5K1TW16_ENTHI</name>
<dbReference type="FunFam" id="3.40.50.10480:FF:000009">
    <property type="entry name" value="Ribosome biogenesis protein, putative"/>
    <property type="match status" value="1"/>
</dbReference>
<feature type="domain" description="Brix" evidence="5">
    <location>
        <begin position="24"/>
        <end position="217"/>
    </location>
</feature>
<protein>
    <submittedName>
        <fullName evidence="6">Ribosome biogenesis protein putative</fullName>
    </submittedName>
</protein>
<sequence>MLKRIEREQRKDNETDVKPKAPWSRCLILASRGVSAKQRYLMQDLISMIPHNKKEPKFDDKRHFHEIAEICDLRNCDTCIFFENRKHTDLYLWFCCAPHGPSIKFFVENITTMSNLKLTGNALKGSRPIISFGAEFDSSNENKIIKEILSKIFHVEQNYPKSKPFIDHILQFSIVDDRIWMRNYQIVDGSGNEKLSLVEIGPRYCMRCIKILSGCFSGSVVYLNEKYVSPNVIRSMERREAQLSAARSKQIAKEKSEEQKNIVEKKSFLDEVFDNEVKIEEDEKENKESSN</sequence>
<dbReference type="EMBL" id="BDEQ01000001">
    <property type="protein sequence ID" value="GAT94336.1"/>
    <property type="molecule type" value="Genomic_DNA"/>
</dbReference>
<dbReference type="SUPFAM" id="SSF52954">
    <property type="entry name" value="Class II aaRS ABD-related"/>
    <property type="match status" value="1"/>
</dbReference>
<evidence type="ECO:0000313" key="7">
    <source>
        <dbReference type="Proteomes" id="UP000078387"/>
    </source>
</evidence>
<evidence type="ECO:0000256" key="2">
    <source>
        <dbReference type="ARBA" id="ARBA00006369"/>
    </source>
</evidence>
<dbReference type="GO" id="GO:0000027">
    <property type="term" value="P:ribosomal large subunit assembly"/>
    <property type="evidence" value="ECO:0007669"/>
    <property type="project" value="UniProtKB-ARBA"/>
</dbReference>
<dbReference type="GO" id="GO:0019843">
    <property type="term" value="F:rRNA binding"/>
    <property type="evidence" value="ECO:0007669"/>
    <property type="project" value="InterPro"/>
</dbReference>
<dbReference type="VEuPathDB" id="AmoebaDB:EHI_175090"/>
<dbReference type="VEuPathDB" id="AmoebaDB:EHI7A_022440"/>
<dbReference type="OMA" id="YRHRHLM"/>
<evidence type="ECO:0000256" key="3">
    <source>
        <dbReference type="ARBA" id="ARBA00022517"/>
    </source>
</evidence>
<dbReference type="GO" id="GO:0005730">
    <property type="term" value="C:nucleolus"/>
    <property type="evidence" value="ECO:0007669"/>
    <property type="project" value="UniProtKB-SubCell"/>
</dbReference>
<dbReference type="PANTHER" id="PTHR13634:SF0">
    <property type="entry name" value="RIBOSOME BIOGENESIS PROTEIN BRX1 HOMOLOG"/>
    <property type="match status" value="1"/>
</dbReference>
<dbReference type="InterPro" id="IPR007109">
    <property type="entry name" value="Brix"/>
</dbReference>
<comment type="subcellular location">
    <subcellularLocation>
        <location evidence="1">Nucleus</location>
        <location evidence="1">Nucleolus</location>
    </subcellularLocation>
</comment>
<dbReference type="SMART" id="SM00879">
    <property type="entry name" value="Brix"/>
    <property type="match status" value="1"/>
</dbReference>
<dbReference type="VEuPathDB" id="AmoebaDB:KM1_052410"/>
<dbReference type="VEuPathDB" id="AmoebaDB:EHI5A_043080"/>